<evidence type="ECO:0000256" key="6">
    <source>
        <dbReference type="ARBA" id="ARBA00022967"/>
    </source>
</evidence>
<evidence type="ECO:0000256" key="5">
    <source>
        <dbReference type="ARBA" id="ARBA00022692"/>
    </source>
</evidence>
<feature type="transmembrane region" description="Helical" evidence="9">
    <location>
        <begin position="99"/>
        <end position="116"/>
    </location>
</feature>
<dbReference type="PANTHER" id="PTHR30578">
    <property type="entry name" value="ELECTRON TRANSPORT COMPLEX PROTEIN RNFD"/>
    <property type="match status" value="1"/>
</dbReference>
<evidence type="ECO:0000256" key="9">
    <source>
        <dbReference type="SAM" id="Phobius"/>
    </source>
</evidence>
<dbReference type="AlphaFoldDB" id="A0A941JNV7"/>
<evidence type="ECO:0000256" key="4">
    <source>
        <dbReference type="ARBA" id="ARBA00022643"/>
    </source>
</evidence>
<evidence type="ECO:0000256" key="3">
    <source>
        <dbReference type="ARBA" id="ARBA00022630"/>
    </source>
</evidence>
<evidence type="ECO:0000256" key="1">
    <source>
        <dbReference type="ARBA" id="ARBA00022448"/>
    </source>
</evidence>
<name>A0A941JNV7_9CHRO</name>
<feature type="transmembrane region" description="Helical" evidence="9">
    <location>
        <begin position="33"/>
        <end position="53"/>
    </location>
</feature>
<evidence type="ECO:0000256" key="2">
    <source>
        <dbReference type="ARBA" id="ARBA00022553"/>
    </source>
</evidence>
<organism evidence="10 11">
    <name type="scientific">Gomphosphaeria aponina SAG 52.96 = DSM 107014</name>
    <dbReference type="NCBI Taxonomy" id="1521640"/>
    <lineage>
        <taxon>Bacteria</taxon>
        <taxon>Bacillati</taxon>
        <taxon>Cyanobacteriota</taxon>
        <taxon>Cyanophyceae</taxon>
        <taxon>Oscillatoriophycideae</taxon>
        <taxon>Chroococcales</taxon>
        <taxon>Gomphosphaeriaceae</taxon>
        <taxon>Gomphosphaeria</taxon>
    </lineage>
</organism>
<accession>A0A941JNV7</accession>
<dbReference type="InterPro" id="IPR004338">
    <property type="entry name" value="NqrB/RnfD"/>
</dbReference>
<keyword evidence="5 9" id="KW-0812">Transmembrane</keyword>
<feature type="transmembrane region" description="Helical" evidence="9">
    <location>
        <begin position="152"/>
        <end position="169"/>
    </location>
</feature>
<dbReference type="GO" id="GO:0005886">
    <property type="term" value="C:plasma membrane"/>
    <property type="evidence" value="ECO:0007669"/>
    <property type="project" value="TreeGrafter"/>
</dbReference>
<feature type="transmembrane region" description="Helical" evidence="9">
    <location>
        <begin position="123"/>
        <end position="140"/>
    </location>
</feature>
<protein>
    <submittedName>
        <fullName evidence="10">RnfABCDGE type electron transport complex subunit D</fullName>
    </submittedName>
</protein>
<gene>
    <name evidence="10" type="ORF">DSM107014_02425</name>
</gene>
<keyword evidence="4" id="KW-0288">FMN</keyword>
<dbReference type="EMBL" id="JADQBC010000010">
    <property type="protein sequence ID" value="MBR8826753.1"/>
    <property type="molecule type" value="Genomic_DNA"/>
</dbReference>
<keyword evidence="6" id="KW-1278">Translocase</keyword>
<keyword evidence="1" id="KW-0813">Transport</keyword>
<feature type="transmembrane region" description="Helical" evidence="9">
    <location>
        <begin position="199"/>
        <end position="218"/>
    </location>
</feature>
<keyword evidence="3" id="KW-0285">Flavoprotein</keyword>
<evidence type="ECO:0000313" key="11">
    <source>
        <dbReference type="Proteomes" id="UP000767446"/>
    </source>
</evidence>
<sequence length="295" mass="33780">MIFQDARDYQILFLGSFLLLGISTRDWTLRPDLILVLILSCLLTQILLSGAGFDFKMVTLMPRLSLNPPLHWRYEVALSWRSALITALGLCLLLRANEYSTLALAGVGAIASKFFFRFRGKHFFNPANFGIIAALLFTNDAWVSPGQWGTDWWYLLLFLGTGGMILKRVGRWDTSAAFLLAYTILEAMRNFYLGWSWDVLHHQLMSGSLLLFALFMLTDPRSIPNSYFSRLIWAIALAVLTFILQHQFYLETAMFWALFILSPCTIFLDKVWSAPRFSWQFIPRRAYGAGLETIS</sequence>
<reference evidence="10" key="1">
    <citation type="submission" date="2021-02" db="EMBL/GenBank/DDBJ databases">
        <title>Metagenome analyses of Stigonema ocellatum DSM 106950, Chlorogloea purpurea SAG 13.99 and Gomphosphaeria aponina DSM 107014.</title>
        <authorList>
            <person name="Marter P."/>
            <person name="Huang S."/>
        </authorList>
    </citation>
    <scope>NUCLEOTIDE SEQUENCE</scope>
    <source>
        <strain evidence="10">JP213</strain>
    </source>
</reference>
<feature type="transmembrane region" description="Helical" evidence="9">
    <location>
        <begin position="230"/>
        <end position="248"/>
    </location>
</feature>
<dbReference type="GO" id="GO:0055085">
    <property type="term" value="P:transmembrane transport"/>
    <property type="evidence" value="ECO:0007669"/>
    <property type="project" value="InterPro"/>
</dbReference>
<proteinExistence type="predicted"/>
<dbReference type="PANTHER" id="PTHR30578:SF0">
    <property type="entry name" value="ION-TRANSLOCATING OXIDOREDUCTASE COMPLEX SUBUNIT D"/>
    <property type="match status" value="1"/>
</dbReference>
<feature type="transmembrane region" description="Helical" evidence="9">
    <location>
        <begin position="176"/>
        <end position="193"/>
    </location>
</feature>
<evidence type="ECO:0000256" key="8">
    <source>
        <dbReference type="ARBA" id="ARBA00023136"/>
    </source>
</evidence>
<comment type="caution">
    <text evidence="10">The sequence shown here is derived from an EMBL/GenBank/DDBJ whole genome shotgun (WGS) entry which is preliminary data.</text>
</comment>
<dbReference type="Pfam" id="PF03116">
    <property type="entry name" value="NQR2_RnfD_RnfE"/>
    <property type="match status" value="1"/>
</dbReference>
<feature type="transmembrane region" description="Helical" evidence="9">
    <location>
        <begin position="254"/>
        <end position="272"/>
    </location>
</feature>
<evidence type="ECO:0000313" key="10">
    <source>
        <dbReference type="EMBL" id="MBR8826753.1"/>
    </source>
</evidence>
<evidence type="ECO:0000256" key="7">
    <source>
        <dbReference type="ARBA" id="ARBA00022989"/>
    </source>
</evidence>
<dbReference type="Proteomes" id="UP000767446">
    <property type="component" value="Unassembled WGS sequence"/>
</dbReference>
<keyword evidence="2" id="KW-0597">Phosphoprotein</keyword>
<keyword evidence="7 9" id="KW-1133">Transmembrane helix</keyword>
<keyword evidence="8 9" id="KW-0472">Membrane</keyword>